<reference evidence="3 4" key="1">
    <citation type="submission" date="2020-08" db="EMBL/GenBank/DDBJ databases">
        <authorList>
            <person name="Hejnol A."/>
        </authorList>
    </citation>
    <scope>NUCLEOTIDE SEQUENCE [LARGE SCALE GENOMIC DNA]</scope>
</reference>
<dbReference type="InterPro" id="IPR002347">
    <property type="entry name" value="SDR_fam"/>
</dbReference>
<dbReference type="Proteomes" id="UP000549394">
    <property type="component" value="Unassembled WGS sequence"/>
</dbReference>
<proteinExistence type="inferred from homology"/>
<dbReference type="PANTHER" id="PTHR43115:SF4">
    <property type="entry name" value="DEHYDROGENASE_REDUCTASE SDR FAMILY MEMBER 11"/>
    <property type="match status" value="1"/>
</dbReference>
<dbReference type="EMBL" id="CAJFCJ010000027">
    <property type="protein sequence ID" value="CAD5125501.1"/>
    <property type="molecule type" value="Genomic_DNA"/>
</dbReference>
<protein>
    <submittedName>
        <fullName evidence="3">DgyrCDS13710</fullName>
    </submittedName>
</protein>
<evidence type="ECO:0000313" key="4">
    <source>
        <dbReference type="Proteomes" id="UP000549394"/>
    </source>
</evidence>
<dbReference type="AlphaFoldDB" id="A0A7I8WBJ0"/>
<comment type="caution">
    <text evidence="3">The sequence shown here is derived from an EMBL/GenBank/DDBJ whole genome shotgun (WGS) entry which is preliminary data.</text>
</comment>
<sequence>MERWAGKVAVITGASCGMGKLLCEELVKAGMIVIGLGRDTKTIQKHADELKKEKGKLIPKAVDFCPLKNDGSLYPDAKKYNHQDIKEVFEFIDKTYGAVHILCNMASQGTSPCLLEDEIGMWKYTVEINIIGPAVLCKYAIANMRKHNVKGHIINVGGTASYYTSIFMDCHFYSVTKFILRAMGDGLRMEFRANNIPIRVSHIGPGHVLTGAQDRGESKTSEVYEGFLEFAKIYGMKRSTFPRRLPIDATGDKVYTSGLLPALQAQNVIDQILGMIAADDGAEVMDVIMKPTDRKHTVLETDLYWRP</sequence>
<dbReference type="Gene3D" id="3.40.50.720">
    <property type="entry name" value="NAD(P)-binding Rossmann-like Domain"/>
    <property type="match status" value="1"/>
</dbReference>
<dbReference type="OrthoDB" id="1933717at2759"/>
<evidence type="ECO:0000256" key="2">
    <source>
        <dbReference type="ARBA" id="ARBA00023002"/>
    </source>
</evidence>
<dbReference type="SUPFAM" id="SSF51735">
    <property type="entry name" value="NAD(P)-binding Rossmann-fold domains"/>
    <property type="match status" value="1"/>
</dbReference>
<dbReference type="InterPro" id="IPR036291">
    <property type="entry name" value="NAD(P)-bd_dom_sf"/>
</dbReference>
<dbReference type="GO" id="GO:0016491">
    <property type="term" value="F:oxidoreductase activity"/>
    <property type="evidence" value="ECO:0007669"/>
    <property type="project" value="UniProtKB-KW"/>
</dbReference>
<gene>
    <name evidence="3" type="ORF">DGYR_LOCUS12869</name>
</gene>
<comment type="similarity">
    <text evidence="1">Belongs to the short-chain dehydrogenases/reductases (SDR) family.</text>
</comment>
<keyword evidence="2" id="KW-0560">Oxidoreductase</keyword>
<dbReference type="Pfam" id="PF00106">
    <property type="entry name" value="adh_short"/>
    <property type="match status" value="1"/>
</dbReference>
<dbReference type="PANTHER" id="PTHR43115">
    <property type="entry name" value="DEHYDROGENASE/REDUCTASE SDR FAMILY MEMBER 11"/>
    <property type="match status" value="1"/>
</dbReference>
<accession>A0A7I8WBJ0</accession>
<name>A0A7I8WBJ0_9ANNE</name>
<dbReference type="PRINTS" id="PR00081">
    <property type="entry name" value="GDHRDH"/>
</dbReference>
<evidence type="ECO:0000313" key="3">
    <source>
        <dbReference type="EMBL" id="CAD5125501.1"/>
    </source>
</evidence>
<organism evidence="3 4">
    <name type="scientific">Dimorphilus gyrociliatus</name>
    <dbReference type="NCBI Taxonomy" id="2664684"/>
    <lineage>
        <taxon>Eukaryota</taxon>
        <taxon>Metazoa</taxon>
        <taxon>Spiralia</taxon>
        <taxon>Lophotrochozoa</taxon>
        <taxon>Annelida</taxon>
        <taxon>Polychaeta</taxon>
        <taxon>Polychaeta incertae sedis</taxon>
        <taxon>Dinophilidae</taxon>
        <taxon>Dimorphilus</taxon>
    </lineage>
</organism>
<evidence type="ECO:0000256" key="1">
    <source>
        <dbReference type="ARBA" id="ARBA00006484"/>
    </source>
</evidence>
<keyword evidence="4" id="KW-1185">Reference proteome</keyword>